<proteinExistence type="predicted"/>
<dbReference type="InParanoid" id="A0A1I1V547"/>
<sequence length="40" mass="4658">MLDDRLIDVRLLDIRWGFVLLILNLFEPLKSGSRTLTSNI</sequence>
<dbReference type="Proteomes" id="UP000181976">
    <property type="component" value="Unassembled WGS sequence"/>
</dbReference>
<dbReference type="AlphaFoldDB" id="A0A1I1V547"/>
<organism evidence="1 2">
    <name type="scientific">Thermophagus xiamenensis</name>
    <dbReference type="NCBI Taxonomy" id="385682"/>
    <lineage>
        <taxon>Bacteria</taxon>
        <taxon>Pseudomonadati</taxon>
        <taxon>Bacteroidota</taxon>
        <taxon>Bacteroidia</taxon>
        <taxon>Marinilabiliales</taxon>
        <taxon>Marinilabiliaceae</taxon>
        <taxon>Thermophagus</taxon>
    </lineage>
</organism>
<reference evidence="1 2" key="1">
    <citation type="submission" date="2016-10" db="EMBL/GenBank/DDBJ databases">
        <authorList>
            <person name="de Groot N.N."/>
        </authorList>
    </citation>
    <scope>NUCLEOTIDE SEQUENCE [LARGE SCALE GENOMIC DNA]</scope>
    <source>
        <strain evidence="1 2">DSM 19012</strain>
    </source>
</reference>
<gene>
    <name evidence="1" type="ORF">SAMN05444380_10233</name>
</gene>
<keyword evidence="2" id="KW-1185">Reference proteome</keyword>
<dbReference type="EMBL" id="FONA01000002">
    <property type="protein sequence ID" value="SFD77955.1"/>
    <property type="molecule type" value="Genomic_DNA"/>
</dbReference>
<name>A0A1I1V547_9BACT</name>
<protein>
    <submittedName>
        <fullName evidence="1">Uncharacterized protein</fullName>
    </submittedName>
</protein>
<accession>A0A1I1V547</accession>
<evidence type="ECO:0000313" key="2">
    <source>
        <dbReference type="Proteomes" id="UP000181976"/>
    </source>
</evidence>
<evidence type="ECO:0000313" key="1">
    <source>
        <dbReference type="EMBL" id="SFD77955.1"/>
    </source>
</evidence>
<dbReference type="STRING" id="385682.SAMN05444380_10233"/>